<sequence>MFLRPGSSTPLQISSLLSSQFQQFWASSLILGKPSYSSSYLPLDSWSHQQGPPVTIFDDKSWDIHYSRLSSSIELVLEIPCISIPVTRQFFTHHPLLFKPYPSHPQSNLSKFHLVQRILVAFLALLAIFEGSVWWLR</sequence>
<comment type="caution">
    <text evidence="2">The sequence shown here is derived from an EMBL/GenBank/DDBJ whole genome shotgun (WGS) entry which is preliminary data.</text>
</comment>
<dbReference type="AlphaFoldDB" id="A0A9P7Z7G7"/>
<evidence type="ECO:0000313" key="2">
    <source>
        <dbReference type="EMBL" id="KAG9246697.1"/>
    </source>
</evidence>
<keyword evidence="3" id="KW-1185">Reference proteome</keyword>
<evidence type="ECO:0000313" key="3">
    <source>
        <dbReference type="Proteomes" id="UP000887226"/>
    </source>
</evidence>
<evidence type="ECO:0000256" key="1">
    <source>
        <dbReference type="SAM" id="Phobius"/>
    </source>
</evidence>
<proteinExistence type="predicted"/>
<keyword evidence="1" id="KW-0472">Membrane</keyword>
<gene>
    <name evidence="2" type="ORF">BJ878DRAFT_478049</name>
</gene>
<dbReference type="Proteomes" id="UP000887226">
    <property type="component" value="Unassembled WGS sequence"/>
</dbReference>
<keyword evidence="1" id="KW-1133">Transmembrane helix</keyword>
<feature type="transmembrane region" description="Helical" evidence="1">
    <location>
        <begin position="118"/>
        <end position="136"/>
    </location>
</feature>
<protein>
    <submittedName>
        <fullName evidence="2">Uncharacterized protein</fullName>
    </submittedName>
</protein>
<reference evidence="2" key="1">
    <citation type="journal article" date="2021" name="IMA Fungus">
        <title>Genomic characterization of three marine fungi, including Emericellopsis atlantica sp. nov. with signatures of a generalist lifestyle and marine biomass degradation.</title>
        <authorList>
            <person name="Hagestad O.C."/>
            <person name="Hou L."/>
            <person name="Andersen J.H."/>
            <person name="Hansen E.H."/>
            <person name="Altermark B."/>
            <person name="Li C."/>
            <person name="Kuhnert E."/>
            <person name="Cox R.J."/>
            <person name="Crous P.W."/>
            <person name="Spatafora J.W."/>
            <person name="Lail K."/>
            <person name="Amirebrahimi M."/>
            <person name="Lipzen A."/>
            <person name="Pangilinan J."/>
            <person name="Andreopoulos W."/>
            <person name="Hayes R.D."/>
            <person name="Ng V."/>
            <person name="Grigoriev I.V."/>
            <person name="Jackson S.A."/>
            <person name="Sutton T.D.S."/>
            <person name="Dobson A.D.W."/>
            <person name="Rama T."/>
        </authorList>
    </citation>
    <scope>NUCLEOTIDE SEQUENCE</scope>
    <source>
        <strain evidence="2">TRa3180A</strain>
    </source>
</reference>
<name>A0A9P7Z7G7_9HELO</name>
<accession>A0A9P7Z7G7</accession>
<keyword evidence="1" id="KW-0812">Transmembrane</keyword>
<organism evidence="2 3">
    <name type="scientific">Calycina marina</name>
    <dbReference type="NCBI Taxonomy" id="1763456"/>
    <lineage>
        <taxon>Eukaryota</taxon>
        <taxon>Fungi</taxon>
        <taxon>Dikarya</taxon>
        <taxon>Ascomycota</taxon>
        <taxon>Pezizomycotina</taxon>
        <taxon>Leotiomycetes</taxon>
        <taxon>Helotiales</taxon>
        <taxon>Pezizellaceae</taxon>
        <taxon>Calycina</taxon>
    </lineage>
</organism>
<dbReference type="EMBL" id="MU253795">
    <property type="protein sequence ID" value="KAG9246697.1"/>
    <property type="molecule type" value="Genomic_DNA"/>
</dbReference>